<feature type="transmembrane region" description="Helical" evidence="1">
    <location>
        <begin position="48"/>
        <end position="68"/>
    </location>
</feature>
<sequence>MTPTKAVRLVPAGLLALSVVPVLAGAVRVAELTGGAGVTPDNARFFAAPVPVTLHIAGVTVYSLLGAFQFAPGLRRRRPAWHRAAGRVLVPFGLVAALSGVWLTLFSDLPAPDAGLLTVFRLAAGSAMALSLALGLAAILRHDVARHRAWMARAYALGMGAGTQAVLLAVWNAATGGPPGPFPRALLLGLGWGVNLAVVEWAIRRHVRRAVGQLFGEGKRP</sequence>
<protein>
    <submittedName>
        <fullName evidence="2">DUF2306 domain-containing protein</fullName>
    </submittedName>
</protein>
<evidence type="ECO:0000313" key="2">
    <source>
        <dbReference type="EMBL" id="MFC4014351.1"/>
    </source>
</evidence>
<dbReference type="InterPro" id="IPR018750">
    <property type="entry name" value="DUF2306_membrane"/>
</dbReference>
<feature type="transmembrane region" description="Helical" evidence="1">
    <location>
        <begin position="88"/>
        <end position="107"/>
    </location>
</feature>
<keyword evidence="1" id="KW-0472">Membrane</keyword>
<feature type="transmembrane region" description="Helical" evidence="1">
    <location>
        <begin position="185"/>
        <end position="203"/>
    </location>
</feature>
<dbReference type="RefSeq" id="WP_379534201.1">
    <property type="nucleotide sequence ID" value="NZ_JBHSBI010000034.1"/>
</dbReference>
<evidence type="ECO:0000256" key="1">
    <source>
        <dbReference type="SAM" id="Phobius"/>
    </source>
</evidence>
<gene>
    <name evidence="2" type="ORF">ACFOY2_44505</name>
</gene>
<evidence type="ECO:0000313" key="3">
    <source>
        <dbReference type="Proteomes" id="UP001595851"/>
    </source>
</evidence>
<keyword evidence="1" id="KW-1133">Transmembrane helix</keyword>
<feature type="transmembrane region" description="Helical" evidence="1">
    <location>
        <begin position="152"/>
        <end position="173"/>
    </location>
</feature>
<feature type="transmembrane region" description="Helical" evidence="1">
    <location>
        <begin position="119"/>
        <end position="140"/>
    </location>
</feature>
<proteinExistence type="predicted"/>
<accession>A0ABV8GNB4</accession>
<dbReference type="EMBL" id="JBHSBI010000034">
    <property type="protein sequence ID" value="MFC4014351.1"/>
    <property type="molecule type" value="Genomic_DNA"/>
</dbReference>
<dbReference type="Proteomes" id="UP001595851">
    <property type="component" value="Unassembled WGS sequence"/>
</dbReference>
<comment type="caution">
    <text evidence="2">The sequence shown here is derived from an EMBL/GenBank/DDBJ whole genome shotgun (WGS) entry which is preliminary data.</text>
</comment>
<dbReference type="Pfam" id="PF10067">
    <property type="entry name" value="DUF2306"/>
    <property type="match status" value="1"/>
</dbReference>
<organism evidence="2 3">
    <name type="scientific">Nonomuraea purpurea</name>
    <dbReference type="NCBI Taxonomy" id="1849276"/>
    <lineage>
        <taxon>Bacteria</taxon>
        <taxon>Bacillati</taxon>
        <taxon>Actinomycetota</taxon>
        <taxon>Actinomycetes</taxon>
        <taxon>Streptosporangiales</taxon>
        <taxon>Streptosporangiaceae</taxon>
        <taxon>Nonomuraea</taxon>
    </lineage>
</organism>
<keyword evidence="1" id="KW-0812">Transmembrane</keyword>
<name>A0ABV8GNB4_9ACTN</name>
<reference evidence="3" key="1">
    <citation type="journal article" date="2019" name="Int. J. Syst. Evol. Microbiol.">
        <title>The Global Catalogue of Microorganisms (GCM) 10K type strain sequencing project: providing services to taxonomists for standard genome sequencing and annotation.</title>
        <authorList>
            <consortium name="The Broad Institute Genomics Platform"/>
            <consortium name="The Broad Institute Genome Sequencing Center for Infectious Disease"/>
            <person name="Wu L."/>
            <person name="Ma J."/>
        </authorList>
    </citation>
    <scope>NUCLEOTIDE SEQUENCE [LARGE SCALE GENOMIC DNA]</scope>
    <source>
        <strain evidence="3">TBRC 1276</strain>
    </source>
</reference>
<keyword evidence="3" id="KW-1185">Reference proteome</keyword>